<dbReference type="CDD" id="cd04590">
    <property type="entry name" value="CBS_pair_CorC_HlyC_assoc"/>
    <property type="match status" value="1"/>
</dbReference>
<feature type="transmembrane region" description="Helical" evidence="10">
    <location>
        <begin position="6"/>
        <end position="25"/>
    </location>
</feature>
<protein>
    <submittedName>
        <fullName evidence="13">HlyC/CorC family transporter</fullName>
    </submittedName>
</protein>
<evidence type="ECO:0000313" key="13">
    <source>
        <dbReference type="EMBL" id="MBC2601920.1"/>
    </source>
</evidence>
<evidence type="ECO:0000256" key="8">
    <source>
        <dbReference type="PROSITE-ProRule" id="PRU01193"/>
    </source>
</evidence>
<evidence type="ECO:0000256" key="4">
    <source>
        <dbReference type="ARBA" id="ARBA00022989"/>
    </source>
</evidence>
<feature type="transmembrane region" description="Helical" evidence="10">
    <location>
        <begin position="93"/>
        <end position="112"/>
    </location>
</feature>
<dbReference type="SMART" id="SM00116">
    <property type="entry name" value="CBS"/>
    <property type="match status" value="2"/>
</dbReference>
<proteinExistence type="predicted"/>
<keyword evidence="6 8" id="KW-0472">Membrane</keyword>
<dbReference type="Pfam" id="PF01595">
    <property type="entry name" value="CNNM"/>
    <property type="match status" value="1"/>
</dbReference>
<dbReference type="Proteomes" id="UP000525652">
    <property type="component" value="Unassembled WGS sequence"/>
</dbReference>
<feature type="domain" description="CNNM transmembrane" evidence="12">
    <location>
        <begin position="1"/>
        <end position="183"/>
    </location>
</feature>
<keyword evidence="5 7" id="KW-0129">CBS domain</keyword>
<evidence type="ECO:0000256" key="2">
    <source>
        <dbReference type="ARBA" id="ARBA00022692"/>
    </source>
</evidence>
<evidence type="ECO:0000256" key="9">
    <source>
        <dbReference type="SAM" id="MobiDB-lite"/>
    </source>
</evidence>
<evidence type="ECO:0000259" key="11">
    <source>
        <dbReference type="PROSITE" id="PS51371"/>
    </source>
</evidence>
<dbReference type="GO" id="GO:0005886">
    <property type="term" value="C:plasma membrane"/>
    <property type="evidence" value="ECO:0007669"/>
    <property type="project" value="TreeGrafter"/>
</dbReference>
<accession>A0A7X1AZV9</accession>
<dbReference type="RefSeq" id="WP_185692621.1">
    <property type="nucleotide sequence ID" value="NZ_JACHVA010000080.1"/>
</dbReference>
<keyword evidence="3" id="KW-0677">Repeat</keyword>
<dbReference type="Gene3D" id="3.10.580.10">
    <property type="entry name" value="CBS-domain"/>
    <property type="match status" value="1"/>
</dbReference>
<dbReference type="AlphaFoldDB" id="A0A7X1AZV9"/>
<feature type="domain" description="CBS" evidence="11">
    <location>
        <begin position="202"/>
        <end position="262"/>
    </location>
</feature>
<dbReference type="PANTHER" id="PTHR22777:SF4">
    <property type="entry name" value="UPF0053 PROTEIN SLL1254"/>
    <property type="match status" value="1"/>
</dbReference>
<keyword evidence="14" id="KW-1185">Reference proteome</keyword>
<name>A0A7X1AZV9_9BACT</name>
<dbReference type="InterPro" id="IPR000644">
    <property type="entry name" value="CBS_dom"/>
</dbReference>
<dbReference type="PROSITE" id="PS51846">
    <property type="entry name" value="CNNM"/>
    <property type="match status" value="1"/>
</dbReference>
<evidence type="ECO:0000256" key="5">
    <source>
        <dbReference type="ARBA" id="ARBA00023122"/>
    </source>
</evidence>
<dbReference type="SUPFAM" id="SSF54631">
    <property type="entry name" value="CBS-domain pair"/>
    <property type="match status" value="1"/>
</dbReference>
<dbReference type="PANTHER" id="PTHR22777">
    <property type="entry name" value="HEMOLYSIN-RELATED"/>
    <property type="match status" value="1"/>
</dbReference>
<organism evidence="13 14">
    <name type="scientific">Puniceicoccus vermicola</name>
    <dbReference type="NCBI Taxonomy" id="388746"/>
    <lineage>
        <taxon>Bacteria</taxon>
        <taxon>Pseudomonadati</taxon>
        <taxon>Verrucomicrobiota</taxon>
        <taxon>Opitutia</taxon>
        <taxon>Puniceicoccales</taxon>
        <taxon>Puniceicoccaceae</taxon>
        <taxon>Puniceicoccus</taxon>
    </lineage>
</organism>
<feature type="region of interest" description="Disordered" evidence="9">
    <location>
        <begin position="342"/>
        <end position="365"/>
    </location>
</feature>
<dbReference type="Pfam" id="PF00571">
    <property type="entry name" value="CBS"/>
    <property type="match status" value="2"/>
</dbReference>
<dbReference type="InterPro" id="IPR044751">
    <property type="entry name" value="Ion_transp-like_CBS"/>
</dbReference>
<evidence type="ECO:0000256" key="1">
    <source>
        <dbReference type="ARBA" id="ARBA00004141"/>
    </source>
</evidence>
<evidence type="ECO:0000313" key="14">
    <source>
        <dbReference type="Proteomes" id="UP000525652"/>
    </source>
</evidence>
<keyword evidence="2 8" id="KW-0812">Transmembrane</keyword>
<evidence type="ECO:0000256" key="6">
    <source>
        <dbReference type="ARBA" id="ARBA00023136"/>
    </source>
</evidence>
<feature type="compositionally biased region" description="Basic and acidic residues" evidence="9">
    <location>
        <begin position="342"/>
        <end position="358"/>
    </location>
</feature>
<reference evidence="13 14" key="1">
    <citation type="submission" date="2020-07" db="EMBL/GenBank/DDBJ databases">
        <authorList>
            <person name="Feng X."/>
        </authorList>
    </citation>
    <scope>NUCLEOTIDE SEQUENCE [LARGE SCALE GENOMIC DNA]</scope>
    <source>
        <strain evidence="13 14">JCM14086</strain>
    </source>
</reference>
<evidence type="ECO:0000256" key="10">
    <source>
        <dbReference type="SAM" id="Phobius"/>
    </source>
</evidence>
<dbReference type="InterPro" id="IPR002550">
    <property type="entry name" value="CNNM"/>
</dbReference>
<sequence>MGDDLVYLVLAVGFTVCISALCSVLEAMILSTTTTEIEGLKQRHPLIGARLERFKIEIEETTSAILSLNTIANTAGASVSGALAATALGEENVVFFSAALVMGILIFSEVIPKNIGVLYRPALQPILIYPLHWIRIIMLPVSFLCKIAVRFFVKPQPSNETPDEEILLLAEKSAKDGDLTESERRMISNALSLDTIPVSEIMTPRTVVTALEKDTPVEEVIRDFKNIPFARIPVYHDNIDEMIGVVRRRDLLAKMADGEGESTTVGDLMYETVFIPENATASDALQIFLKNHQQLGVVVDEYGSVAGVLTMEDVMESILGQEIFEHDDVAIDMRELARKKSEARKLRRTSDAAKDSVAKKQSRGQ</sequence>
<comment type="subcellular location">
    <subcellularLocation>
        <location evidence="1">Membrane</location>
        <topology evidence="1">Multi-pass membrane protein</topology>
    </subcellularLocation>
</comment>
<feature type="transmembrane region" description="Helical" evidence="10">
    <location>
        <begin position="132"/>
        <end position="153"/>
    </location>
</feature>
<dbReference type="InterPro" id="IPR046342">
    <property type="entry name" value="CBS_dom_sf"/>
</dbReference>
<evidence type="ECO:0000256" key="7">
    <source>
        <dbReference type="PROSITE-ProRule" id="PRU00703"/>
    </source>
</evidence>
<comment type="caution">
    <text evidence="13">The sequence shown here is derived from an EMBL/GenBank/DDBJ whole genome shotgun (WGS) entry which is preliminary data.</text>
</comment>
<gene>
    <name evidence="13" type="ORF">H5P30_09020</name>
</gene>
<dbReference type="PROSITE" id="PS51371">
    <property type="entry name" value="CBS"/>
    <property type="match status" value="2"/>
</dbReference>
<evidence type="ECO:0000259" key="12">
    <source>
        <dbReference type="PROSITE" id="PS51846"/>
    </source>
</evidence>
<feature type="domain" description="CBS" evidence="11">
    <location>
        <begin position="268"/>
        <end position="329"/>
    </location>
</feature>
<evidence type="ECO:0000256" key="3">
    <source>
        <dbReference type="ARBA" id="ARBA00022737"/>
    </source>
</evidence>
<keyword evidence="4 8" id="KW-1133">Transmembrane helix</keyword>
<dbReference type="EMBL" id="JACHVA010000080">
    <property type="protein sequence ID" value="MBC2601920.1"/>
    <property type="molecule type" value="Genomic_DNA"/>
</dbReference>